<feature type="compositionally biased region" description="Low complexity" evidence="1">
    <location>
        <begin position="206"/>
        <end position="215"/>
    </location>
</feature>
<feature type="compositionally biased region" description="Acidic residues" evidence="1">
    <location>
        <begin position="264"/>
        <end position="292"/>
    </location>
</feature>
<accession>A0A836BS39</accession>
<feature type="compositionally biased region" description="Acidic residues" evidence="1">
    <location>
        <begin position="228"/>
        <end position="256"/>
    </location>
</feature>
<comment type="caution">
    <text evidence="2">The sequence shown here is derived from an EMBL/GenBank/DDBJ whole genome shotgun (WGS) entry which is preliminary data.</text>
</comment>
<feature type="compositionally biased region" description="Low complexity" evidence="1">
    <location>
        <begin position="323"/>
        <end position="340"/>
    </location>
</feature>
<keyword evidence="3" id="KW-1185">Reference proteome</keyword>
<dbReference type="Proteomes" id="UP000612055">
    <property type="component" value="Unassembled WGS sequence"/>
</dbReference>
<dbReference type="AlphaFoldDB" id="A0A836BS39"/>
<feature type="compositionally biased region" description="Low complexity" evidence="1">
    <location>
        <begin position="352"/>
        <end position="362"/>
    </location>
</feature>
<evidence type="ECO:0000256" key="1">
    <source>
        <dbReference type="SAM" id="MobiDB-lite"/>
    </source>
</evidence>
<feature type="region of interest" description="Disordered" evidence="1">
    <location>
        <begin position="410"/>
        <end position="474"/>
    </location>
</feature>
<gene>
    <name evidence="2" type="ORF">HYH03_015832</name>
</gene>
<reference evidence="2" key="1">
    <citation type="journal article" date="2020" name="bioRxiv">
        <title>Comparative genomics of Chlamydomonas.</title>
        <authorList>
            <person name="Craig R.J."/>
            <person name="Hasan A.R."/>
            <person name="Ness R.W."/>
            <person name="Keightley P.D."/>
        </authorList>
    </citation>
    <scope>NUCLEOTIDE SEQUENCE</scope>
    <source>
        <strain evidence="2">CCAP 11/70</strain>
    </source>
</reference>
<name>A0A836BS39_9CHLO</name>
<feature type="region of interest" description="Disordered" evidence="1">
    <location>
        <begin position="196"/>
        <end position="393"/>
    </location>
</feature>
<feature type="compositionally biased region" description="Basic and acidic residues" evidence="1">
    <location>
        <begin position="455"/>
        <end position="465"/>
    </location>
</feature>
<feature type="compositionally biased region" description="Basic and acidic residues" evidence="1">
    <location>
        <begin position="422"/>
        <end position="434"/>
    </location>
</feature>
<feature type="compositionally biased region" description="Low complexity" evidence="1">
    <location>
        <begin position="435"/>
        <end position="452"/>
    </location>
</feature>
<proteinExistence type="predicted"/>
<evidence type="ECO:0000313" key="3">
    <source>
        <dbReference type="Proteomes" id="UP000612055"/>
    </source>
</evidence>
<evidence type="ECO:0000313" key="2">
    <source>
        <dbReference type="EMBL" id="KAG2485454.1"/>
    </source>
</evidence>
<feature type="compositionally biased region" description="Basic and acidic residues" evidence="1">
    <location>
        <begin position="378"/>
        <end position="387"/>
    </location>
</feature>
<feature type="compositionally biased region" description="Low complexity" evidence="1">
    <location>
        <begin position="297"/>
        <end position="308"/>
    </location>
</feature>
<protein>
    <submittedName>
        <fullName evidence="2">Uncharacterized protein</fullName>
    </submittedName>
</protein>
<sequence>MVKTVPRHLWKDEEFRTCVPGPLSPDSPVFPPPPEGRTYVGWYGGHRGPSGGGSPQPSKFAIPCPWAAACGPSCGAEARCLLARRQGAEAGETVPVVDLDKYLKLFLELHLESIVGPAQREQERARFFNPDKKMKRIMDMADQDLARIMSKLTWGMLYSTYPKTPGPLNVLQTHLERFHGGRLPPQLAELKPGTTVDAIKPWKPPGAADAEGGAAKRPRKTVTVTTDNSEEDDEEEEVEEDDEEEEVEEEDEDEGQLESSGGEDSLEDDDDDEEEDEEEEGSEDEQGDEEEQDKVPAGTGAYGRAGRALPVAAPPSGRRQGSAKRPAVATTAPAATAAKANGGGEPRRIASPAPAARPPGARGEQGRGPEPGGQAAADAERKRREAAESVLEAAQRRAAALEQELAAAVNEAAAERRQRRKAAAEAEQSARDLAEQLAAAEAAADEAQAQAAEEAEARDAAEERLAAAQAEVEAERGLRRVVEAQLGQERARVRMLTQAARQGGQGGAGAE</sequence>
<dbReference type="EMBL" id="JAEHOE010000129">
    <property type="protein sequence ID" value="KAG2485454.1"/>
    <property type="molecule type" value="Genomic_DNA"/>
</dbReference>
<organism evidence="2 3">
    <name type="scientific">Edaphochlamys debaryana</name>
    <dbReference type="NCBI Taxonomy" id="47281"/>
    <lineage>
        <taxon>Eukaryota</taxon>
        <taxon>Viridiplantae</taxon>
        <taxon>Chlorophyta</taxon>
        <taxon>core chlorophytes</taxon>
        <taxon>Chlorophyceae</taxon>
        <taxon>CS clade</taxon>
        <taxon>Chlamydomonadales</taxon>
        <taxon>Chlamydomonadales incertae sedis</taxon>
        <taxon>Edaphochlamys</taxon>
    </lineage>
</organism>